<name>A0ACC9MT15_9STAP</name>
<reference evidence="1" key="1">
    <citation type="submission" date="2017-12" db="EMBL/GenBank/DDBJ databases">
        <title>Genomics of Macrococcus caseolyticus.</title>
        <authorList>
            <person name="MacFadyen A.C."/>
            <person name="Paterson G.K."/>
        </authorList>
    </citation>
    <scope>NUCLEOTIDE SEQUENCE</scope>
    <source>
        <strain evidence="1">5459_5_49</strain>
    </source>
</reference>
<protein>
    <submittedName>
        <fullName evidence="1">Uncharacterized protein</fullName>
    </submittedName>
</protein>
<evidence type="ECO:0000313" key="1">
    <source>
        <dbReference type="EMBL" id="PKE56714.1"/>
    </source>
</evidence>
<organism evidence="1 2">
    <name type="scientific">Macrococcoides caseolyticum</name>
    <dbReference type="NCBI Taxonomy" id="69966"/>
    <lineage>
        <taxon>Bacteria</taxon>
        <taxon>Bacillati</taxon>
        <taxon>Bacillota</taxon>
        <taxon>Bacilli</taxon>
        <taxon>Bacillales</taxon>
        <taxon>Staphylococcaceae</taxon>
        <taxon>Macrococcoides</taxon>
    </lineage>
</organism>
<accession>A0ACC9MT15</accession>
<proteinExistence type="predicted"/>
<evidence type="ECO:0000313" key="2">
    <source>
        <dbReference type="Proteomes" id="UP000233606"/>
    </source>
</evidence>
<keyword evidence="2" id="KW-1185">Reference proteome</keyword>
<sequence>MEAIEFCKSDFLYMLNELNKYAIENDVKDVWINHNTIYGWIDLTHFSDSYENGNRDIHISLEHDSHESAYEKYERMMAVMKDGALI</sequence>
<dbReference type="EMBL" id="PIWU01000006">
    <property type="protein sequence ID" value="PKE56714.1"/>
    <property type="molecule type" value="Genomic_DNA"/>
</dbReference>
<gene>
    <name evidence="1" type="ORF">CW682_05805</name>
</gene>
<dbReference type="Proteomes" id="UP000233606">
    <property type="component" value="Unassembled WGS sequence"/>
</dbReference>
<comment type="caution">
    <text evidence="1">The sequence shown here is derived from an EMBL/GenBank/DDBJ whole genome shotgun (WGS) entry which is preliminary data.</text>
</comment>